<dbReference type="Pfam" id="PF12599">
    <property type="entry name" value="DUF3768"/>
    <property type="match status" value="1"/>
</dbReference>
<evidence type="ECO:0000313" key="2">
    <source>
        <dbReference type="Proteomes" id="UP000528945"/>
    </source>
</evidence>
<accession>A0AAW3TX60</accession>
<dbReference type="AlphaFoldDB" id="A0AAW3TX60"/>
<dbReference type="EMBL" id="JACIDB010000013">
    <property type="protein sequence ID" value="MBB3877242.1"/>
    <property type="molecule type" value="Genomic_DNA"/>
</dbReference>
<evidence type="ECO:0000313" key="1">
    <source>
        <dbReference type="EMBL" id="MBB3877242.1"/>
    </source>
</evidence>
<dbReference type="RefSeq" id="WP_033966715.1">
    <property type="nucleotide sequence ID" value="NZ_JACIDB010000013.1"/>
</dbReference>
<keyword evidence="2" id="KW-1185">Reference proteome</keyword>
<comment type="caution">
    <text evidence="1">The sequence shown here is derived from an EMBL/GenBank/DDBJ whole genome shotgun (WGS) entry which is preliminary data.</text>
</comment>
<organism evidence="1 2">
    <name type="scientific">Sphingomonas aquatilis</name>
    <dbReference type="NCBI Taxonomy" id="93063"/>
    <lineage>
        <taxon>Bacteria</taxon>
        <taxon>Pseudomonadati</taxon>
        <taxon>Pseudomonadota</taxon>
        <taxon>Alphaproteobacteria</taxon>
        <taxon>Sphingomonadales</taxon>
        <taxon>Sphingomonadaceae</taxon>
        <taxon>Sphingomonas</taxon>
    </lineage>
</organism>
<evidence type="ECO:0008006" key="3">
    <source>
        <dbReference type="Google" id="ProtNLM"/>
    </source>
</evidence>
<reference evidence="1 2" key="1">
    <citation type="submission" date="2020-08" db="EMBL/GenBank/DDBJ databases">
        <title>Genomic Encyclopedia of Type Strains, Phase IV (KMG-IV): sequencing the most valuable type-strain genomes for metagenomic binning, comparative biology and taxonomic classification.</title>
        <authorList>
            <person name="Goeker M."/>
        </authorList>
    </citation>
    <scope>NUCLEOTIDE SEQUENCE [LARGE SCALE GENOMIC DNA]</scope>
    <source>
        <strain evidence="1 2">DSM 15581</strain>
    </source>
</reference>
<dbReference type="Proteomes" id="UP000528945">
    <property type="component" value="Unassembled WGS sequence"/>
</dbReference>
<protein>
    <recommendedName>
        <fullName evidence="3">DUF3768 domain-containing protein</fullName>
    </recommendedName>
</protein>
<sequence length="130" mass="14853">MAEHTPQPDRAKGGASAIACLNDWLRDNIHAPGRNRIMMTQGVAELIGDVSLFRNFRKRAELLRMVRAYDAFDASIDPHGERDMGRFEFEGTDCYWKIDYYNLDLSAGAEDPSDPFLTVRVLTIMRVDER</sequence>
<gene>
    <name evidence="1" type="ORF">GGR47_003510</name>
</gene>
<name>A0AAW3TX60_9SPHN</name>
<proteinExistence type="predicted"/>
<dbReference type="InterPro" id="IPR022243">
    <property type="entry name" value="DUF3768"/>
</dbReference>